<dbReference type="Proteomes" id="UP000014680">
    <property type="component" value="Unassembled WGS sequence"/>
</dbReference>
<feature type="compositionally biased region" description="Polar residues" evidence="1">
    <location>
        <begin position="328"/>
        <end position="337"/>
    </location>
</feature>
<dbReference type="GeneID" id="14888546"/>
<dbReference type="AlphaFoldDB" id="A0A0A1U5N9"/>
<sequence length="685" mass="79345">MIGVPLSTPIFGENPKEKKPIEEICITEQNPSVVKDIKTMTDELENVKVNGYNILITKNTIEDYCHNHHVIVSPPATSFCQLFDVKLADPDEQNENLKLLENEEDRAVQAKVESLDSRMVLGLDELGYQCVIGGSLIHYKRSDKQIPRLTRHSKMSSTLLCITKSCEVVGSFLKLGGKKKPPMWSREYSVMTSNGPCPKSLTLYYTADDFKAWMSDVIAPYCKTIRTKLNEEKKVIIIMDVFYKQFVDELNLESQSDFTPLYTSLQQNSHLNPLSVVIKRSHEYLKNLRNSRSRIINTGEMLKTCLAMLKERSSKEEVIYKEMVQLTPSNKPNSSEDIYSEENRTGDRHRDLQKLGFKDINELKDPRRYLKPHKHDEDVVQTVISDIQEISDITEDKLVFIDFVNYRVDGQIKRKSKGSDKLNKRSSVKPTHLVAVSPSNNFVRHLVASQAITDVTERSNVTKMIKTIDQKCLGTQDVITFIIEIAREFWIGKDGIYDHALLVLPEFFKSFLEGDTMEKLARETRFGVLYINDELFRITPCDVIIRDTFDSLIIRGVMKENYVANFVTSLRTFFKYTNEENLGVWKYLRKHKIVSLEKVMLTLDMTEDRSGVEVMMVRYTNKESKPARRVLQVDFNEVLPFHRRALKTLLESEELAKKRSWKEQQEDIMKWPIDYSSFEKVFLDK</sequence>
<accession>A0A0A1U5N9</accession>
<dbReference type="RefSeq" id="XP_004256341.1">
    <property type="nucleotide sequence ID" value="XM_004256293.1"/>
</dbReference>
<keyword evidence="3" id="KW-1185">Reference proteome</keyword>
<proteinExistence type="predicted"/>
<protein>
    <submittedName>
        <fullName evidence="2">Uncharacterized protein</fullName>
    </submittedName>
</protein>
<reference evidence="2 3" key="1">
    <citation type="submission" date="2012-10" db="EMBL/GenBank/DDBJ databases">
        <authorList>
            <person name="Zafar N."/>
            <person name="Inman J."/>
            <person name="Hall N."/>
            <person name="Lorenzi H."/>
            <person name="Caler E."/>
        </authorList>
    </citation>
    <scope>NUCLEOTIDE SEQUENCE [LARGE SCALE GENOMIC DNA]</scope>
    <source>
        <strain evidence="2 3">IP1</strain>
    </source>
</reference>
<gene>
    <name evidence="2" type="ORF">EIN_525250</name>
</gene>
<evidence type="ECO:0000313" key="2">
    <source>
        <dbReference type="EMBL" id="ELP89570.1"/>
    </source>
</evidence>
<feature type="region of interest" description="Disordered" evidence="1">
    <location>
        <begin position="328"/>
        <end position="348"/>
    </location>
</feature>
<name>A0A0A1U5N9_ENTIV</name>
<organism evidence="2 3">
    <name type="scientific">Entamoeba invadens IP1</name>
    <dbReference type="NCBI Taxonomy" id="370355"/>
    <lineage>
        <taxon>Eukaryota</taxon>
        <taxon>Amoebozoa</taxon>
        <taxon>Evosea</taxon>
        <taxon>Archamoebae</taxon>
        <taxon>Mastigamoebida</taxon>
        <taxon>Entamoebidae</taxon>
        <taxon>Entamoeba</taxon>
    </lineage>
</organism>
<evidence type="ECO:0000256" key="1">
    <source>
        <dbReference type="SAM" id="MobiDB-lite"/>
    </source>
</evidence>
<dbReference type="EMBL" id="KB206604">
    <property type="protein sequence ID" value="ELP89570.1"/>
    <property type="molecule type" value="Genomic_DNA"/>
</dbReference>
<dbReference type="KEGG" id="eiv:EIN_525250"/>
<evidence type="ECO:0000313" key="3">
    <source>
        <dbReference type="Proteomes" id="UP000014680"/>
    </source>
</evidence>
<dbReference type="VEuPathDB" id="AmoebaDB:EIN_525250"/>